<proteinExistence type="predicted"/>
<dbReference type="Proteomes" id="UP000361468">
    <property type="component" value="Unassembled WGS sequence"/>
</dbReference>
<reference evidence="1 2" key="1">
    <citation type="submission" date="2019-08" db="EMBL/GenBank/DDBJ databases">
        <authorList>
            <person name="Peeters C."/>
        </authorList>
    </citation>
    <scope>NUCLEOTIDE SEQUENCE [LARGE SCALE GENOMIC DNA]</scope>
    <source>
        <strain evidence="1 2">LMG 31119</strain>
    </source>
</reference>
<evidence type="ECO:0000313" key="2">
    <source>
        <dbReference type="Proteomes" id="UP000361468"/>
    </source>
</evidence>
<gene>
    <name evidence="1" type="ORF">PPN31119_03164</name>
</gene>
<organism evidence="1 2">
    <name type="scientific">Pandoraea pnomenusa</name>
    <dbReference type="NCBI Taxonomy" id="93220"/>
    <lineage>
        <taxon>Bacteria</taxon>
        <taxon>Pseudomonadati</taxon>
        <taxon>Pseudomonadota</taxon>
        <taxon>Betaproteobacteria</taxon>
        <taxon>Burkholderiales</taxon>
        <taxon>Burkholderiaceae</taxon>
        <taxon>Pandoraea</taxon>
    </lineage>
</organism>
<comment type="caution">
    <text evidence="1">The sequence shown here is derived from an EMBL/GenBank/DDBJ whole genome shotgun (WGS) entry which is preliminary data.</text>
</comment>
<name>A0ABY6WM34_9BURK</name>
<accession>A0ABY6WM34</accession>
<protein>
    <submittedName>
        <fullName evidence="1">Uncharacterized protein</fullName>
    </submittedName>
</protein>
<evidence type="ECO:0000313" key="1">
    <source>
        <dbReference type="EMBL" id="VVE69075.1"/>
    </source>
</evidence>
<sequence>MVTDARCAALKSLAESTLSLFPEGATFHVAPGAYRNFFVIWPLRDQPVGHVQHSRPFSVYFDDSFLTFYEGLEDGFRSPYKTLLRGIVSGNLSEYDDGRHAKVGVIRNEFLLETSGVLVMP</sequence>
<keyword evidence="2" id="KW-1185">Reference proteome</keyword>
<dbReference type="EMBL" id="CABPSO010000010">
    <property type="protein sequence ID" value="VVE69075.1"/>
    <property type="molecule type" value="Genomic_DNA"/>
</dbReference>